<evidence type="ECO:0000256" key="1">
    <source>
        <dbReference type="SAM" id="MobiDB-lite"/>
    </source>
</evidence>
<comment type="caution">
    <text evidence="2">The sequence shown here is derived from an EMBL/GenBank/DDBJ whole genome shotgun (WGS) entry which is preliminary data.</text>
</comment>
<gene>
    <name evidence="2" type="ORF">Fcan01_05277</name>
</gene>
<organism evidence="2 3">
    <name type="scientific">Folsomia candida</name>
    <name type="common">Springtail</name>
    <dbReference type="NCBI Taxonomy" id="158441"/>
    <lineage>
        <taxon>Eukaryota</taxon>
        <taxon>Metazoa</taxon>
        <taxon>Ecdysozoa</taxon>
        <taxon>Arthropoda</taxon>
        <taxon>Hexapoda</taxon>
        <taxon>Collembola</taxon>
        <taxon>Entomobryomorpha</taxon>
        <taxon>Isotomoidea</taxon>
        <taxon>Isotomidae</taxon>
        <taxon>Proisotominae</taxon>
        <taxon>Folsomia</taxon>
    </lineage>
</organism>
<dbReference type="AlphaFoldDB" id="A0A226ESG2"/>
<evidence type="ECO:0000313" key="3">
    <source>
        <dbReference type="Proteomes" id="UP000198287"/>
    </source>
</evidence>
<sequence length="276" mass="30259">MRRIICRAGVCYLDKLPASSANLVGSGKMKFGSGGFNPRAGDYGVPLIKTNRPTKAKKPTTKQTGKGKGKKRANTTAIKGCGAGSSNLKPKKRTTSSEISVYFPILNIKDNKNPLQFVVQSSTGHDLDLDLARPYLTCKMVDSSGPDLNQNEGVARSSNFSPLFSSGKRMLFLTRSYDVKSFAVGQRAVHMTSETLYSQIISEMIFFFMMDTERSLGKLKKCCFKFDRFGILSFSVTVNGDTVMGLKLDLACFTTSVYWVSKPSSPYSHLQNSAIS</sequence>
<dbReference type="Proteomes" id="UP000198287">
    <property type="component" value="Unassembled WGS sequence"/>
</dbReference>
<name>A0A226ESG2_FOLCA</name>
<accession>A0A226ESG2</accession>
<evidence type="ECO:0000313" key="2">
    <source>
        <dbReference type="EMBL" id="OXA60190.1"/>
    </source>
</evidence>
<keyword evidence="3" id="KW-1185">Reference proteome</keyword>
<reference evidence="2 3" key="1">
    <citation type="submission" date="2015-12" db="EMBL/GenBank/DDBJ databases">
        <title>The genome of Folsomia candida.</title>
        <authorList>
            <person name="Faddeeva A."/>
            <person name="Derks M.F."/>
            <person name="Anvar Y."/>
            <person name="Smit S."/>
            <person name="Van Straalen N."/>
            <person name="Roelofs D."/>
        </authorList>
    </citation>
    <scope>NUCLEOTIDE SEQUENCE [LARGE SCALE GENOMIC DNA]</scope>
    <source>
        <strain evidence="2 3">VU population</strain>
        <tissue evidence="2">Whole body</tissue>
    </source>
</reference>
<dbReference type="EMBL" id="LNIX01000002">
    <property type="protein sequence ID" value="OXA60190.1"/>
    <property type="molecule type" value="Genomic_DNA"/>
</dbReference>
<feature type="compositionally biased region" description="Basic residues" evidence="1">
    <location>
        <begin position="52"/>
        <end position="73"/>
    </location>
</feature>
<proteinExistence type="predicted"/>
<feature type="region of interest" description="Disordered" evidence="1">
    <location>
        <begin position="44"/>
        <end position="91"/>
    </location>
</feature>
<protein>
    <submittedName>
        <fullName evidence="2">Uncharacterized protein</fullName>
    </submittedName>
</protein>